<evidence type="ECO:0000313" key="2">
    <source>
        <dbReference type="Proteomes" id="UP000526786"/>
    </source>
</evidence>
<accession>A0AC60W341</accession>
<reference evidence="1 2" key="1">
    <citation type="journal article" date="2020" name="Appl. Environ. Microbiol.">
        <title>Genomic Characteristics of a Novel Species of Ammonia-Oxidizing Archaea from the Jiulong River Estuary.</title>
        <authorList>
            <person name="Zou D."/>
            <person name="Wan R."/>
            <person name="Han L."/>
            <person name="Xu M.N."/>
            <person name="Liu Y."/>
            <person name="Liu H."/>
            <person name="Kao S.J."/>
            <person name="Li M."/>
        </authorList>
    </citation>
    <scope>NUCLEOTIDE SEQUENCE [LARGE SCALE GENOMIC DNA]</scope>
    <source>
        <strain evidence="1">W2bin3</strain>
    </source>
</reference>
<name>A0AC60W341_9ARCH</name>
<sequence>MIARTMKCFDCKKEFLEKMTNDNYSEYLQKRRQAEKQGIEYGWFCGNCADKKCVMCKTGKVAKYIPAKKDGEINKKIPACQSCFERFRKKLGFTEEIDPKLLEPLPNLTHEEWMEFLEKI</sequence>
<comment type="caution">
    <text evidence="1">The sequence shown here is derived from an EMBL/GenBank/DDBJ whole genome shotgun (WGS) entry which is preliminary data.</text>
</comment>
<evidence type="ECO:0000313" key="1">
    <source>
        <dbReference type="EMBL" id="MBA4454110.1"/>
    </source>
</evidence>
<proteinExistence type="predicted"/>
<dbReference type="EMBL" id="JACENC010000161">
    <property type="protein sequence ID" value="MBA4454110.1"/>
    <property type="molecule type" value="Genomic_DNA"/>
</dbReference>
<organism evidence="1 2">
    <name type="scientific">Candidatus Nitrosomaritimum aestuariumsis</name>
    <dbReference type="NCBI Taxonomy" id="3342354"/>
    <lineage>
        <taxon>Archaea</taxon>
        <taxon>Nitrososphaerota</taxon>
        <taxon>Nitrososphaeria</taxon>
        <taxon>Nitrosopumilales</taxon>
        <taxon>Nitrosopumilaceae</taxon>
        <taxon>Candidatus Nitrosomaritimum</taxon>
    </lineage>
</organism>
<gene>
    <name evidence="1" type="ORF">H2B05_04115</name>
</gene>
<protein>
    <submittedName>
        <fullName evidence="1">Uncharacterized protein</fullName>
    </submittedName>
</protein>
<dbReference type="Proteomes" id="UP000526786">
    <property type="component" value="Unassembled WGS sequence"/>
</dbReference>